<organism evidence="5 6">
    <name type="scientific">Ranitomeya imitator</name>
    <name type="common">mimic poison frog</name>
    <dbReference type="NCBI Taxonomy" id="111125"/>
    <lineage>
        <taxon>Eukaryota</taxon>
        <taxon>Metazoa</taxon>
        <taxon>Chordata</taxon>
        <taxon>Craniata</taxon>
        <taxon>Vertebrata</taxon>
        <taxon>Euteleostomi</taxon>
        <taxon>Amphibia</taxon>
        <taxon>Batrachia</taxon>
        <taxon>Anura</taxon>
        <taxon>Neobatrachia</taxon>
        <taxon>Hyloidea</taxon>
        <taxon>Dendrobatidae</taxon>
        <taxon>Dendrobatinae</taxon>
        <taxon>Ranitomeya</taxon>
    </lineage>
</organism>
<accession>A0ABN9LU57</accession>
<protein>
    <recommendedName>
        <fullName evidence="2">S100P-binding protein</fullName>
    </recommendedName>
</protein>
<feature type="compositionally biased region" description="Basic and acidic residues" evidence="4">
    <location>
        <begin position="408"/>
        <end position="421"/>
    </location>
</feature>
<evidence type="ECO:0000256" key="1">
    <source>
        <dbReference type="ARBA" id="ARBA00004123"/>
    </source>
</evidence>
<evidence type="ECO:0000313" key="5">
    <source>
        <dbReference type="EMBL" id="CAJ0950834.1"/>
    </source>
</evidence>
<feature type="compositionally biased region" description="Acidic residues" evidence="4">
    <location>
        <begin position="103"/>
        <end position="119"/>
    </location>
</feature>
<dbReference type="EMBL" id="CAUEEQ010032321">
    <property type="protein sequence ID" value="CAJ0950834.1"/>
    <property type="molecule type" value="Genomic_DNA"/>
</dbReference>
<evidence type="ECO:0000256" key="2">
    <source>
        <dbReference type="ARBA" id="ARBA00020595"/>
    </source>
</evidence>
<dbReference type="InterPro" id="IPR026097">
    <property type="entry name" value="S100PBP"/>
</dbReference>
<dbReference type="Pfam" id="PF15427">
    <property type="entry name" value="S100PBPR"/>
    <property type="match status" value="1"/>
</dbReference>
<feature type="non-terminal residue" evidence="5">
    <location>
        <position position="559"/>
    </location>
</feature>
<reference evidence="5" key="1">
    <citation type="submission" date="2023-07" db="EMBL/GenBank/DDBJ databases">
        <authorList>
            <person name="Stuckert A."/>
        </authorList>
    </citation>
    <scope>NUCLEOTIDE SEQUENCE</scope>
</reference>
<feature type="region of interest" description="Disordered" evidence="4">
    <location>
        <begin position="408"/>
        <end position="469"/>
    </location>
</feature>
<gene>
    <name evidence="5" type="ORF">RIMI_LOCUS13194723</name>
</gene>
<evidence type="ECO:0000256" key="4">
    <source>
        <dbReference type="SAM" id="MobiDB-lite"/>
    </source>
</evidence>
<evidence type="ECO:0000256" key="3">
    <source>
        <dbReference type="ARBA" id="ARBA00023242"/>
    </source>
</evidence>
<keyword evidence="6" id="KW-1185">Reference proteome</keyword>
<feature type="region of interest" description="Disordered" evidence="4">
    <location>
        <begin position="360"/>
        <end position="386"/>
    </location>
</feature>
<comment type="subcellular location">
    <subcellularLocation>
        <location evidence="1">Nucleus</location>
    </subcellularLocation>
</comment>
<comment type="caution">
    <text evidence="5">The sequence shown here is derived from an EMBL/GenBank/DDBJ whole genome shotgun (WGS) entry which is preliminary data.</text>
</comment>
<name>A0ABN9LU57_9NEOB</name>
<proteinExistence type="predicted"/>
<feature type="compositionally biased region" description="Basic and acidic residues" evidence="4">
    <location>
        <begin position="366"/>
        <end position="378"/>
    </location>
</feature>
<feature type="compositionally biased region" description="Polar residues" evidence="4">
    <location>
        <begin position="423"/>
        <end position="445"/>
    </location>
</feature>
<dbReference type="Proteomes" id="UP001176940">
    <property type="component" value="Unassembled WGS sequence"/>
</dbReference>
<evidence type="ECO:0000313" key="6">
    <source>
        <dbReference type="Proteomes" id="UP001176940"/>
    </source>
</evidence>
<keyword evidence="3" id="KW-0539">Nucleus</keyword>
<sequence length="559" mass="60659">MNVVRNPSVLGVCSERQVLLYPTDWEDPFPGTMEEIKISIVNDRATGSKRERDEAAELTPCAKRSRHDAFSCSTPSSSFGSSSATQHLHFSSFHSQSENTVEHEEEEDSLLYGSDDEDDFDDIANLTSDQEDIILQDIIDPYHAAEPPETCNEVTTCVDPFRPSESQGENSAASLYKTLDVSDTLTEESEGDNYAAMPPSPCQSALDREEVSESIQSSVCNVKSPNELPTAETVVDSDLSTPLLGIKGVSSSQAPNSFSPKHLLQTLPRVEAALNRSEVLDFPFDCDIDNVLTISLGSPFSSDEDNGGELAAITTKGKSSEISVSKLPPQGSEFNQVSTANAACNSISVAAQHYSPLSLDTANLSKDPHYPHTAEPKPSKVPSATSTVVSVETKLSIASLGTGKTVEFEKPSEVKENKAVHNDPQSTTSLKDPTPSAAPTANGIQSKIVAPPCGKVQSSTDPKKEKPRIAIAPLCRPSFRDSISDFQLENDKNIYCHRVLMHITSPRQSKSEDPSIELASLLKQISQEHKNWQHPSDLSKRANNYSNVKQSAIDPTIRI</sequence>
<feature type="region of interest" description="Disordered" evidence="4">
    <location>
        <begin position="94"/>
        <end position="119"/>
    </location>
</feature>